<dbReference type="EMBL" id="BJUD01000032">
    <property type="protein sequence ID" value="GEK29101.1"/>
    <property type="molecule type" value="Genomic_DNA"/>
</dbReference>
<comment type="subcellular location">
    <subcellularLocation>
        <location evidence="1">Membrane</location>
        <topology evidence="1">Multi-pass membrane protein</topology>
    </subcellularLocation>
</comment>
<keyword evidence="3" id="KW-0813">Transport</keyword>
<evidence type="ECO:0000256" key="10">
    <source>
        <dbReference type="ARBA" id="ARBA00023136"/>
    </source>
</evidence>
<dbReference type="GO" id="GO:0015252">
    <property type="term" value="F:proton channel activity"/>
    <property type="evidence" value="ECO:0007669"/>
    <property type="project" value="InterPro"/>
</dbReference>
<evidence type="ECO:0000256" key="3">
    <source>
        <dbReference type="ARBA" id="ARBA00022448"/>
    </source>
</evidence>
<keyword evidence="11" id="KW-0407">Ion channel</keyword>
<dbReference type="PATRIC" id="fig|348151.3.peg.1234"/>
<evidence type="ECO:0000256" key="2">
    <source>
        <dbReference type="ARBA" id="ARBA00006920"/>
    </source>
</evidence>
<evidence type="ECO:0000256" key="9">
    <source>
        <dbReference type="ARBA" id="ARBA00023065"/>
    </source>
</evidence>
<sequence length="183" mass="21345">MKKERFEAFTDAVIAIVLTILVLEIHLPDDNHSLSALVHIAPQFMAYVFTFLFISIMWINHHYLFLNVTEINNNTLWLNIFLLFWTSLLPATTAWIGTDIHARIPAILYAINIILYNVAFGLLRENVTKLNPAIEARRYLEWISFLINLFTLLLTYVYPPLVFAGITVDIIIWTIPHFIRQHH</sequence>
<comment type="caution">
    <text evidence="15">The sequence shown here is derived from an EMBL/GenBank/DDBJ whole genome shotgun (WGS) entry which is preliminary data.</text>
</comment>
<feature type="transmembrane region" description="Helical" evidence="13">
    <location>
        <begin position="102"/>
        <end position="123"/>
    </location>
</feature>
<keyword evidence="10 13" id="KW-0472">Membrane</keyword>
<accession>A0A0R2L4G3</accession>
<keyword evidence="16" id="KW-1185">Reference proteome</keyword>
<reference evidence="15 16" key="1">
    <citation type="journal article" date="2015" name="Genome Announc.">
        <title>Expanding the biotechnology potential of lactobacilli through comparative genomics of 213 strains and associated genera.</title>
        <authorList>
            <person name="Sun Z."/>
            <person name="Harris H.M."/>
            <person name="McCann A."/>
            <person name="Guo C."/>
            <person name="Argimon S."/>
            <person name="Zhang W."/>
            <person name="Yang X."/>
            <person name="Jeffery I.B."/>
            <person name="Cooney J.C."/>
            <person name="Kagawa T.F."/>
            <person name="Liu W."/>
            <person name="Song Y."/>
            <person name="Salvetti E."/>
            <person name="Wrobel A."/>
            <person name="Rasinkangas P."/>
            <person name="Parkhill J."/>
            <person name="Rea M.C."/>
            <person name="O'Sullivan O."/>
            <person name="Ritari J."/>
            <person name="Douillard F.P."/>
            <person name="Paul Ross R."/>
            <person name="Yang R."/>
            <person name="Briner A.E."/>
            <person name="Felis G.E."/>
            <person name="de Vos W.M."/>
            <person name="Barrangou R."/>
            <person name="Klaenhammer T.R."/>
            <person name="Caufield P.W."/>
            <person name="Cui Y."/>
            <person name="Zhang H."/>
            <person name="O'Toole P.W."/>
        </authorList>
    </citation>
    <scope>NUCLEOTIDE SEQUENCE [LARGE SCALE GENOMIC DNA]</scope>
    <source>
        <strain evidence="15 16">DSM 22696</strain>
    </source>
</reference>
<comment type="catalytic activity">
    <reaction evidence="12">
        <text>K(+)(in) = K(+)(out)</text>
        <dbReference type="Rhea" id="RHEA:29463"/>
        <dbReference type="ChEBI" id="CHEBI:29103"/>
    </reaction>
</comment>
<protein>
    <submittedName>
        <fullName evidence="14">DUF1211 domain-containing membrane protein</fullName>
    </submittedName>
</protein>
<evidence type="ECO:0000256" key="11">
    <source>
        <dbReference type="ARBA" id="ARBA00023303"/>
    </source>
</evidence>
<evidence type="ECO:0000256" key="4">
    <source>
        <dbReference type="ARBA" id="ARBA00022538"/>
    </source>
</evidence>
<evidence type="ECO:0000313" key="17">
    <source>
        <dbReference type="Proteomes" id="UP000321429"/>
    </source>
</evidence>
<keyword evidence="8 13" id="KW-1133">Transmembrane helix</keyword>
<feature type="transmembrane region" description="Helical" evidence="13">
    <location>
        <begin position="76"/>
        <end position="96"/>
    </location>
</feature>
<evidence type="ECO:0000256" key="12">
    <source>
        <dbReference type="ARBA" id="ARBA00034430"/>
    </source>
</evidence>
<dbReference type="RefSeq" id="WP_057809330.1">
    <property type="nucleotide sequence ID" value="NZ_BJUD01000032.1"/>
</dbReference>
<proteinExistence type="inferred from homology"/>
<gene>
    <name evidence="15" type="ORF">IV55_GL001203</name>
    <name evidence="14" type="ORF">LSI01_14120</name>
</gene>
<name>A0A0R2L4G3_9LACO</name>
<dbReference type="GO" id="GO:0016020">
    <property type="term" value="C:membrane"/>
    <property type="evidence" value="ECO:0007669"/>
    <property type="project" value="UniProtKB-SubCell"/>
</dbReference>
<evidence type="ECO:0000313" key="14">
    <source>
        <dbReference type="EMBL" id="GEK29101.1"/>
    </source>
</evidence>
<keyword evidence="7" id="KW-0630">Potassium</keyword>
<dbReference type="GO" id="GO:0005267">
    <property type="term" value="F:potassium channel activity"/>
    <property type="evidence" value="ECO:0007669"/>
    <property type="project" value="UniProtKB-KW"/>
</dbReference>
<dbReference type="Proteomes" id="UP000051139">
    <property type="component" value="Unassembled WGS sequence"/>
</dbReference>
<dbReference type="PANTHER" id="PTHR31462">
    <property type="entry name" value="ENDOSOMAL/LYSOSOMAL POTASSIUM CHANNEL TMEM175"/>
    <property type="match status" value="1"/>
</dbReference>
<organism evidence="15 16">
    <name type="scientific">Furfurilactobacillus siliginis</name>
    <dbReference type="NCBI Taxonomy" id="348151"/>
    <lineage>
        <taxon>Bacteria</taxon>
        <taxon>Bacillati</taxon>
        <taxon>Bacillota</taxon>
        <taxon>Bacilli</taxon>
        <taxon>Lactobacillales</taxon>
        <taxon>Lactobacillaceae</taxon>
        <taxon>Furfurilactobacillus</taxon>
    </lineage>
</organism>
<evidence type="ECO:0000256" key="5">
    <source>
        <dbReference type="ARBA" id="ARBA00022692"/>
    </source>
</evidence>
<dbReference type="OrthoDB" id="7626281at2"/>
<evidence type="ECO:0000313" key="15">
    <source>
        <dbReference type="EMBL" id="KRN96671.1"/>
    </source>
</evidence>
<evidence type="ECO:0000313" key="16">
    <source>
        <dbReference type="Proteomes" id="UP000051139"/>
    </source>
</evidence>
<feature type="transmembrane region" description="Helical" evidence="13">
    <location>
        <begin position="40"/>
        <end position="64"/>
    </location>
</feature>
<feature type="transmembrane region" description="Helical" evidence="13">
    <location>
        <begin position="12"/>
        <end position="28"/>
    </location>
</feature>
<keyword evidence="9" id="KW-0406">Ion transport</keyword>
<keyword evidence="4" id="KW-0633">Potassium transport</keyword>
<dbReference type="Proteomes" id="UP000321429">
    <property type="component" value="Unassembled WGS sequence"/>
</dbReference>
<dbReference type="InterPro" id="IPR010617">
    <property type="entry name" value="TMEM175-like"/>
</dbReference>
<evidence type="ECO:0000256" key="13">
    <source>
        <dbReference type="SAM" id="Phobius"/>
    </source>
</evidence>
<keyword evidence="5 13" id="KW-0812">Transmembrane</keyword>
<keyword evidence="6" id="KW-0631">Potassium channel</keyword>
<dbReference type="EMBL" id="JQCB01000003">
    <property type="protein sequence ID" value="KRN96671.1"/>
    <property type="molecule type" value="Genomic_DNA"/>
</dbReference>
<comment type="similarity">
    <text evidence="2">Belongs to the TMEM175 family.</text>
</comment>
<evidence type="ECO:0000256" key="7">
    <source>
        <dbReference type="ARBA" id="ARBA00022958"/>
    </source>
</evidence>
<evidence type="ECO:0000256" key="8">
    <source>
        <dbReference type="ARBA" id="ARBA00022989"/>
    </source>
</evidence>
<reference evidence="14 17" key="2">
    <citation type="submission" date="2019-07" db="EMBL/GenBank/DDBJ databases">
        <title>Whole genome shotgun sequence of Lactobacillus siliginis NBRC 101315.</title>
        <authorList>
            <person name="Hosoyama A."/>
            <person name="Uohara A."/>
            <person name="Ohji S."/>
            <person name="Ichikawa N."/>
        </authorList>
    </citation>
    <scope>NUCLEOTIDE SEQUENCE [LARGE SCALE GENOMIC DNA]</scope>
    <source>
        <strain evidence="14 17">NBRC 101315</strain>
    </source>
</reference>
<feature type="transmembrane region" description="Helical" evidence="13">
    <location>
        <begin position="139"/>
        <end position="156"/>
    </location>
</feature>
<dbReference type="AlphaFoldDB" id="A0A0R2L4G3"/>
<evidence type="ECO:0000256" key="1">
    <source>
        <dbReference type="ARBA" id="ARBA00004141"/>
    </source>
</evidence>
<evidence type="ECO:0000256" key="6">
    <source>
        <dbReference type="ARBA" id="ARBA00022826"/>
    </source>
</evidence>
<dbReference type="PANTHER" id="PTHR31462:SF5">
    <property type="entry name" value="ENDOSOMAL_LYSOSOMAL PROTON CHANNEL TMEM175"/>
    <property type="match status" value="1"/>
</dbReference>
<dbReference type="Pfam" id="PF06736">
    <property type="entry name" value="TMEM175"/>
    <property type="match status" value="1"/>
</dbReference>